<evidence type="ECO:0000313" key="1">
    <source>
        <dbReference type="EMBL" id="AEL03857.1"/>
    </source>
</evidence>
<proteinExistence type="predicted"/>
<name>G0Z887_9RICK</name>
<dbReference type="EMBL" id="HQ906697">
    <property type="protein sequence ID" value="AEL03857.1"/>
    <property type="molecule type" value="Genomic_DNA"/>
</dbReference>
<organism evidence="1">
    <name type="scientific">Neorickettsia sp. SF agent</name>
    <dbReference type="NCBI Taxonomy" id="172996"/>
    <lineage>
        <taxon>Bacteria</taxon>
        <taxon>Pseudomonadati</taxon>
        <taxon>Pseudomonadota</taxon>
        <taxon>Alphaproteobacteria</taxon>
        <taxon>Rickettsiales</taxon>
        <taxon>Anaplasmataceae</taxon>
        <taxon>Neorickettsia</taxon>
    </lineage>
</organism>
<sequence length="49" mass="5762">MHYLLKLENRFPKKSIFLSILKKLSSCWIHVISGITKRTLLAISLFYPI</sequence>
<reference evidence="1" key="1">
    <citation type="journal article" date="2011" name="Vet. Res.">
        <title>Neorickettsia risticii surface-exposed proteins: proteomics identification, recognition by naturally-infected horses, and strain variations.</title>
        <authorList>
            <person name="Gibson K.E."/>
            <person name="Pastenkos G."/>
            <person name="Moesta S."/>
            <person name="Rikihisa Y."/>
        </authorList>
    </citation>
    <scope>NUCLEOTIDE SEQUENCE</scope>
    <source>
        <strain evidence="1">SF Oregon</strain>
    </source>
</reference>
<accession>G0Z887</accession>
<protein>
    <submittedName>
        <fullName evidence="1">Uncharacterized protein</fullName>
    </submittedName>
</protein>
<dbReference type="AlphaFoldDB" id="G0Z887"/>